<protein>
    <submittedName>
        <fullName evidence="6">Glycine cleavage system transcriptional activator</fullName>
    </submittedName>
</protein>
<dbReference type="Gene3D" id="3.40.190.10">
    <property type="entry name" value="Periplasmic binding protein-like II"/>
    <property type="match status" value="2"/>
</dbReference>
<dbReference type="InterPro" id="IPR000847">
    <property type="entry name" value="LysR_HTH_N"/>
</dbReference>
<dbReference type="InterPro" id="IPR058163">
    <property type="entry name" value="LysR-type_TF_proteobact-type"/>
</dbReference>
<dbReference type="Gene3D" id="1.10.10.10">
    <property type="entry name" value="Winged helix-like DNA-binding domain superfamily/Winged helix DNA-binding domain"/>
    <property type="match status" value="1"/>
</dbReference>
<dbReference type="PROSITE" id="PS50931">
    <property type="entry name" value="HTH_LYSR"/>
    <property type="match status" value="1"/>
</dbReference>
<accession>A0A1X7BQC5</accession>
<sequence>MSVAPMRPKGPPLNAMRAFEAAARNGSIAVAAEELNVTPGAVSQHVKTLESWASVELFRRNPQGVELTSAGRSLVQGFTDAFDALANATHALRNLSPDANIHIAALPSIAQLWLPARLGKIREAFPHLNFSVTALETPPSLSRELFDVSVFFADHEGGDDKVIVADDKIMPVCSPRLAEQRGMMEILTSTPLLHDQSWRDDWAHWSAMAGVALADPHDGPRYSLYSLAVEEAKSGAGLLMGHMCLIKEALAAGTLMPVFDKTFSTGRSLVLQLPHRTRRRAAIGDIVDLLRN</sequence>
<gene>
    <name evidence="6" type="primary">gcvA_10</name>
    <name evidence="6" type="ORF">ROA7745_01652</name>
</gene>
<dbReference type="AlphaFoldDB" id="A0A1X7BQC5"/>
<dbReference type="InterPro" id="IPR005119">
    <property type="entry name" value="LysR_subst-bd"/>
</dbReference>
<proteinExistence type="inferred from homology"/>
<dbReference type="InterPro" id="IPR036390">
    <property type="entry name" value="WH_DNA-bd_sf"/>
</dbReference>
<dbReference type="Pfam" id="PF03466">
    <property type="entry name" value="LysR_substrate"/>
    <property type="match status" value="1"/>
</dbReference>
<evidence type="ECO:0000313" key="7">
    <source>
        <dbReference type="Proteomes" id="UP000193224"/>
    </source>
</evidence>
<evidence type="ECO:0000256" key="3">
    <source>
        <dbReference type="ARBA" id="ARBA00023125"/>
    </source>
</evidence>
<name>A0A1X7BQC5_9RHOB</name>
<keyword evidence="7" id="KW-1185">Reference proteome</keyword>
<dbReference type="Proteomes" id="UP000193224">
    <property type="component" value="Unassembled WGS sequence"/>
</dbReference>
<evidence type="ECO:0000256" key="1">
    <source>
        <dbReference type="ARBA" id="ARBA00009437"/>
    </source>
</evidence>
<dbReference type="InterPro" id="IPR036388">
    <property type="entry name" value="WH-like_DNA-bd_sf"/>
</dbReference>
<evidence type="ECO:0000256" key="2">
    <source>
        <dbReference type="ARBA" id="ARBA00023015"/>
    </source>
</evidence>
<reference evidence="6 7" key="1">
    <citation type="submission" date="2017-03" db="EMBL/GenBank/DDBJ databases">
        <authorList>
            <person name="Afonso C.L."/>
            <person name="Miller P.J."/>
            <person name="Scott M.A."/>
            <person name="Spackman E."/>
            <person name="Goraichik I."/>
            <person name="Dimitrov K.M."/>
            <person name="Suarez D.L."/>
            <person name="Swayne D.E."/>
        </authorList>
    </citation>
    <scope>NUCLEOTIDE SEQUENCE [LARGE SCALE GENOMIC DNA]</scope>
    <source>
        <strain evidence="6 7">CECT 7745</strain>
    </source>
</reference>
<dbReference type="EMBL" id="FWXB01000004">
    <property type="protein sequence ID" value="SMC11832.1"/>
    <property type="molecule type" value="Genomic_DNA"/>
</dbReference>
<dbReference type="GO" id="GO:0006351">
    <property type="term" value="P:DNA-templated transcription"/>
    <property type="evidence" value="ECO:0007669"/>
    <property type="project" value="TreeGrafter"/>
</dbReference>
<dbReference type="SUPFAM" id="SSF53850">
    <property type="entry name" value="Periplasmic binding protein-like II"/>
    <property type="match status" value="1"/>
</dbReference>
<evidence type="ECO:0000256" key="4">
    <source>
        <dbReference type="ARBA" id="ARBA00023163"/>
    </source>
</evidence>
<comment type="similarity">
    <text evidence="1">Belongs to the LysR transcriptional regulatory family.</text>
</comment>
<dbReference type="GO" id="GO:0003700">
    <property type="term" value="F:DNA-binding transcription factor activity"/>
    <property type="evidence" value="ECO:0007669"/>
    <property type="project" value="InterPro"/>
</dbReference>
<dbReference type="OrthoDB" id="9813056at2"/>
<feature type="domain" description="HTH lysR-type" evidence="5">
    <location>
        <begin position="11"/>
        <end position="68"/>
    </location>
</feature>
<dbReference type="GO" id="GO:0043565">
    <property type="term" value="F:sequence-specific DNA binding"/>
    <property type="evidence" value="ECO:0007669"/>
    <property type="project" value="TreeGrafter"/>
</dbReference>
<dbReference type="PANTHER" id="PTHR30537:SF74">
    <property type="entry name" value="HTH-TYPE TRANSCRIPTIONAL REGULATOR TRPI"/>
    <property type="match status" value="1"/>
</dbReference>
<keyword evidence="3" id="KW-0238">DNA-binding</keyword>
<dbReference type="RefSeq" id="WP_085799785.1">
    <property type="nucleotide sequence ID" value="NZ_FWXB01000004.1"/>
</dbReference>
<organism evidence="6 7">
    <name type="scientific">Roseovarius aestuarii</name>
    <dbReference type="NCBI Taxonomy" id="475083"/>
    <lineage>
        <taxon>Bacteria</taxon>
        <taxon>Pseudomonadati</taxon>
        <taxon>Pseudomonadota</taxon>
        <taxon>Alphaproteobacteria</taxon>
        <taxon>Rhodobacterales</taxon>
        <taxon>Roseobacteraceae</taxon>
        <taxon>Roseovarius</taxon>
    </lineage>
</organism>
<keyword evidence="4" id="KW-0804">Transcription</keyword>
<dbReference type="Pfam" id="PF00126">
    <property type="entry name" value="HTH_1"/>
    <property type="match status" value="1"/>
</dbReference>
<dbReference type="PANTHER" id="PTHR30537">
    <property type="entry name" value="HTH-TYPE TRANSCRIPTIONAL REGULATOR"/>
    <property type="match status" value="1"/>
</dbReference>
<evidence type="ECO:0000313" key="6">
    <source>
        <dbReference type="EMBL" id="SMC11832.1"/>
    </source>
</evidence>
<evidence type="ECO:0000259" key="5">
    <source>
        <dbReference type="PROSITE" id="PS50931"/>
    </source>
</evidence>
<dbReference type="SUPFAM" id="SSF46785">
    <property type="entry name" value="Winged helix' DNA-binding domain"/>
    <property type="match status" value="1"/>
</dbReference>
<keyword evidence="2" id="KW-0805">Transcription regulation</keyword>